<keyword evidence="3" id="KW-1185">Reference proteome</keyword>
<feature type="compositionally biased region" description="Basic and acidic residues" evidence="1">
    <location>
        <begin position="94"/>
        <end position="110"/>
    </location>
</feature>
<feature type="compositionally biased region" description="Polar residues" evidence="1">
    <location>
        <begin position="167"/>
        <end position="187"/>
    </location>
</feature>
<feature type="compositionally biased region" description="Low complexity" evidence="1">
    <location>
        <begin position="188"/>
        <end position="210"/>
    </location>
</feature>
<feature type="region of interest" description="Disordered" evidence="1">
    <location>
        <begin position="80"/>
        <end position="267"/>
    </location>
</feature>
<protein>
    <recommendedName>
        <fullName evidence="4">DUF4806 domain-containing protein</fullName>
    </recommendedName>
</protein>
<evidence type="ECO:0000256" key="1">
    <source>
        <dbReference type="SAM" id="MobiDB-lite"/>
    </source>
</evidence>
<evidence type="ECO:0000313" key="3">
    <source>
        <dbReference type="Proteomes" id="UP000596742"/>
    </source>
</evidence>
<reference evidence="2" key="1">
    <citation type="submission" date="2018-11" db="EMBL/GenBank/DDBJ databases">
        <authorList>
            <person name="Alioto T."/>
            <person name="Alioto T."/>
        </authorList>
    </citation>
    <scope>NUCLEOTIDE SEQUENCE</scope>
</reference>
<evidence type="ECO:0000313" key="2">
    <source>
        <dbReference type="EMBL" id="VDI07323.1"/>
    </source>
</evidence>
<dbReference type="AlphaFoldDB" id="A0A8B6CPX9"/>
<feature type="compositionally biased region" description="Basic residues" evidence="1">
    <location>
        <begin position="236"/>
        <end position="249"/>
    </location>
</feature>
<dbReference type="OrthoDB" id="6113741at2759"/>
<evidence type="ECO:0008006" key="4">
    <source>
        <dbReference type="Google" id="ProtNLM"/>
    </source>
</evidence>
<dbReference type="PANTHER" id="PTHR34153">
    <property type="entry name" value="SI:CH211-262H13.3-RELATED-RELATED"/>
    <property type="match status" value="1"/>
</dbReference>
<name>A0A8B6CPX9_MYTGA</name>
<feature type="compositionally biased region" description="Polar residues" evidence="1">
    <location>
        <begin position="123"/>
        <end position="136"/>
    </location>
</feature>
<accession>A0A8B6CPX9</accession>
<organism evidence="2 3">
    <name type="scientific">Mytilus galloprovincialis</name>
    <name type="common">Mediterranean mussel</name>
    <dbReference type="NCBI Taxonomy" id="29158"/>
    <lineage>
        <taxon>Eukaryota</taxon>
        <taxon>Metazoa</taxon>
        <taxon>Spiralia</taxon>
        <taxon>Lophotrochozoa</taxon>
        <taxon>Mollusca</taxon>
        <taxon>Bivalvia</taxon>
        <taxon>Autobranchia</taxon>
        <taxon>Pteriomorphia</taxon>
        <taxon>Mytilida</taxon>
        <taxon>Mytiloidea</taxon>
        <taxon>Mytilidae</taxon>
        <taxon>Mytilinae</taxon>
        <taxon>Mytilus</taxon>
    </lineage>
</organism>
<proteinExistence type="predicted"/>
<gene>
    <name evidence="2" type="ORF">MGAL_10B004571</name>
</gene>
<sequence length="451" mass="50729">MAFEYVVVEFTEELSVEIVHKSWIKSEDEGMFCYWPKNNQNQKAKKGKIPDKELWTKHPVRIFSYTDDFDKALERRARSVNTSNVDTNEEDGVEQPREVRPPLRLLNDHSDSEEEDFRPPRKSTPQPKSARPQSQLPTPPAYHNPTQKKSGFQASRPSTSLSLSTLQARPSSSLSCSTTQARPSPSLSCSTTQASRPSSSQSVSPLQASRPFSGLSISPIGNRSRSLERGSSRSPASRRSRSPVRRRQPRILPDLETDNSRRSHSSGDQVLMALIRIENTVNENNEMLRRLVNKNTGNYGDMDLEDLVPVPIQDDLEWEEFQTRLKNTDFSKKLVHFLAALGGNKIGDTVRKICRRLALNNQWSNFSLKGKNKKKSLQAEVLHKVIIKACTRVHKNAKESEVDEAISDFLRHAPHQPGGTRYKKPTQTASTTVPDPATAQAGEYQAATESD</sequence>
<feature type="compositionally biased region" description="Polar residues" evidence="1">
    <location>
        <begin position="144"/>
        <end position="157"/>
    </location>
</feature>
<feature type="region of interest" description="Disordered" evidence="1">
    <location>
        <begin position="411"/>
        <end position="451"/>
    </location>
</feature>
<dbReference type="EMBL" id="UYJE01002033">
    <property type="protein sequence ID" value="VDI07323.1"/>
    <property type="molecule type" value="Genomic_DNA"/>
</dbReference>
<dbReference type="PANTHER" id="PTHR34153:SF2">
    <property type="entry name" value="SI:CH211-262H13.3-RELATED"/>
    <property type="match status" value="1"/>
</dbReference>
<comment type="caution">
    <text evidence="2">The sequence shown here is derived from an EMBL/GenBank/DDBJ whole genome shotgun (WGS) entry which is preliminary data.</text>
</comment>
<dbReference type="Proteomes" id="UP000596742">
    <property type="component" value="Unassembled WGS sequence"/>
</dbReference>